<dbReference type="EMBL" id="GGEC01020802">
    <property type="protein sequence ID" value="MBX01286.1"/>
    <property type="molecule type" value="Transcribed_RNA"/>
</dbReference>
<reference evidence="1" key="1">
    <citation type="submission" date="2018-02" db="EMBL/GenBank/DDBJ databases">
        <title>Rhizophora mucronata_Transcriptome.</title>
        <authorList>
            <person name="Meera S.P."/>
            <person name="Sreeshan A."/>
            <person name="Augustine A."/>
        </authorList>
    </citation>
    <scope>NUCLEOTIDE SEQUENCE</scope>
    <source>
        <tissue evidence="1">Leaf</tissue>
    </source>
</reference>
<organism evidence="1">
    <name type="scientific">Rhizophora mucronata</name>
    <name type="common">Asiatic mangrove</name>
    <dbReference type="NCBI Taxonomy" id="61149"/>
    <lineage>
        <taxon>Eukaryota</taxon>
        <taxon>Viridiplantae</taxon>
        <taxon>Streptophyta</taxon>
        <taxon>Embryophyta</taxon>
        <taxon>Tracheophyta</taxon>
        <taxon>Spermatophyta</taxon>
        <taxon>Magnoliopsida</taxon>
        <taxon>eudicotyledons</taxon>
        <taxon>Gunneridae</taxon>
        <taxon>Pentapetalae</taxon>
        <taxon>rosids</taxon>
        <taxon>fabids</taxon>
        <taxon>Malpighiales</taxon>
        <taxon>Rhizophoraceae</taxon>
        <taxon>Rhizophora</taxon>
    </lineage>
</organism>
<name>A0A2P2K6D1_RHIMU</name>
<dbReference type="AlphaFoldDB" id="A0A2P2K6D1"/>
<protein>
    <submittedName>
        <fullName evidence="1">Uncharacterized protein</fullName>
    </submittedName>
</protein>
<accession>A0A2P2K6D1</accession>
<evidence type="ECO:0000313" key="1">
    <source>
        <dbReference type="EMBL" id="MBX01286.1"/>
    </source>
</evidence>
<sequence>MSWHCSIDTRLPDAGVAAGCSSIS</sequence>
<proteinExistence type="predicted"/>